<evidence type="ECO:0000259" key="3">
    <source>
        <dbReference type="SMART" id="SM00835"/>
    </source>
</evidence>
<dbReference type="InterPro" id="IPR017774">
    <property type="entry name" value="Bicupin_oxalate_deCO2ase/Oxase"/>
</dbReference>
<evidence type="ECO:0000256" key="1">
    <source>
        <dbReference type="ARBA" id="ARBA00022723"/>
    </source>
</evidence>
<feature type="domain" description="Cupin type-1" evidence="3">
    <location>
        <begin position="222"/>
        <end position="364"/>
    </location>
</feature>
<protein>
    <submittedName>
        <fullName evidence="4">Cupin domain-containing protein</fullName>
    </submittedName>
</protein>
<dbReference type="InterPro" id="IPR014710">
    <property type="entry name" value="RmlC-like_jellyroll"/>
</dbReference>
<dbReference type="InterPro" id="IPR011051">
    <property type="entry name" value="RmlC_Cupin_sf"/>
</dbReference>
<dbReference type="Gene3D" id="2.60.120.10">
    <property type="entry name" value="Jelly Rolls"/>
    <property type="match status" value="2"/>
</dbReference>
<dbReference type="PANTHER" id="PTHR35848">
    <property type="entry name" value="OXALATE-BINDING PROTEIN"/>
    <property type="match status" value="1"/>
</dbReference>
<organism evidence="4 5">
    <name type="scientific">Granulicella cerasi</name>
    <dbReference type="NCBI Taxonomy" id="741063"/>
    <lineage>
        <taxon>Bacteria</taxon>
        <taxon>Pseudomonadati</taxon>
        <taxon>Acidobacteriota</taxon>
        <taxon>Terriglobia</taxon>
        <taxon>Terriglobales</taxon>
        <taxon>Acidobacteriaceae</taxon>
        <taxon>Granulicella</taxon>
    </lineage>
</organism>
<dbReference type="InterPro" id="IPR006045">
    <property type="entry name" value="Cupin_1"/>
</dbReference>
<feature type="region of interest" description="Disordered" evidence="2">
    <location>
        <begin position="1"/>
        <end position="35"/>
    </location>
</feature>
<dbReference type="Proteomes" id="UP001596391">
    <property type="component" value="Unassembled WGS sequence"/>
</dbReference>
<dbReference type="Pfam" id="PF00190">
    <property type="entry name" value="Cupin_1"/>
    <property type="match status" value="2"/>
</dbReference>
<dbReference type="SUPFAM" id="SSF51182">
    <property type="entry name" value="RmlC-like cupins"/>
    <property type="match status" value="1"/>
</dbReference>
<feature type="domain" description="Cupin type-1" evidence="3">
    <location>
        <begin position="44"/>
        <end position="185"/>
    </location>
</feature>
<sequence length="384" mass="43068">MMSNNKSDASDPGPENRPLLKENPSSNHPPFTDRGNPGPLWYSFDLAPKRVQDGGWTHQVTQRELPSSTELAGVNMRLTSGSFRELHWHKADEWAIMLTGKARVSLLQADGKMFIDDVEEGDLWYFPAGLPHSIQGLGDDGCEFLLVFDQGDFSEDDTFLLSEFLAHTSPELVEKNTSWSRETYDQLPSKELYIFPAPMPSSLEDDRQFLGKHLETVNKYTFKMAAMAPTLSNDSGDARVVDSKNFPVSKNIAAAMVRIKPGAMREMHWHPNGSEWQYWMQGKGRMTVVATGATARTVDFRANDVGYVPTMSGHCIENTGDEDIVFLELFKASSFEDISLNQWIARMPDRMAEAHLKIPVEKIRMAPQERLAVLALTDLAPGQD</sequence>
<dbReference type="InterPro" id="IPR051610">
    <property type="entry name" value="GPI/OXD"/>
</dbReference>
<dbReference type="PANTHER" id="PTHR35848:SF9">
    <property type="entry name" value="SLL1358 PROTEIN"/>
    <property type="match status" value="1"/>
</dbReference>
<dbReference type="CDD" id="cd20304">
    <property type="entry name" value="cupin_OxDC_N"/>
    <property type="match status" value="1"/>
</dbReference>
<gene>
    <name evidence="4" type="ORF">ACFQBQ_03365</name>
</gene>
<dbReference type="EMBL" id="JBHSWI010000001">
    <property type="protein sequence ID" value="MFC6644644.1"/>
    <property type="molecule type" value="Genomic_DNA"/>
</dbReference>
<comment type="caution">
    <text evidence="4">The sequence shown here is derived from an EMBL/GenBank/DDBJ whole genome shotgun (WGS) entry which is preliminary data.</text>
</comment>
<accession>A0ABW1Z683</accession>
<evidence type="ECO:0000256" key="2">
    <source>
        <dbReference type="SAM" id="MobiDB-lite"/>
    </source>
</evidence>
<evidence type="ECO:0000313" key="5">
    <source>
        <dbReference type="Proteomes" id="UP001596391"/>
    </source>
</evidence>
<dbReference type="NCBIfam" id="TIGR03404">
    <property type="entry name" value="bicupin_oxalic"/>
    <property type="match status" value="1"/>
</dbReference>
<reference evidence="5" key="1">
    <citation type="journal article" date="2019" name="Int. J. Syst. Evol. Microbiol.">
        <title>The Global Catalogue of Microorganisms (GCM) 10K type strain sequencing project: providing services to taxonomists for standard genome sequencing and annotation.</title>
        <authorList>
            <consortium name="The Broad Institute Genomics Platform"/>
            <consortium name="The Broad Institute Genome Sequencing Center for Infectious Disease"/>
            <person name="Wu L."/>
            <person name="Ma J."/>
        </authorList>
    </citation>
    <scope>NUCLEOTIDE SEQUENCE [LARGE SCALE GENOMIC DNA]</scope>
    <source>
        <strain evidence="5">CGMCC 1.16026</strain>
    </source>
</reference>
<dbReference type="SMART" id="SM00835">
    <property type="entry name" value="Cupin_1"/>
    <property type="match status" value="2"/>
</dbReference>
<dbReference type="CDD" id="cd20305">
    <property type="entry name" value="cupin_OxDC_C"/>
    <property type="match status" value="1"/>
</dbReference>
<dbReference type="RefSeq" id="WP_390233879.1">
    <property type="nucleotide sequence ID" value="NZ_JBHSWI010000001.1"/>
</dbReference>
<keyword evidence="5" id="KW-1185">Reference proteome</keyword>
<evidence type="ECO:0000313" key="4">
    <source>
        <dbReference type="EMBL" id="MFC6644644.1"/>
    </source>
</evidence>
<keyword evidence="1" id="KW-0479">Metal-binding</keyword>
<proteinExistence type="predicted"/>
<name>A0ABW1Z683_9BACT</name>